<comment type="caution">
    <text evidence="4">The sequence shown here is derived from an EMBL/GenBank/DDBJ whole genome shotgun (WGS) entry which is preliminary data.</text>
</comment>
<gene>
    <name evidence="4" type="ORF">CVT26_015790</name>
</gene>
<feature type="transmembrane region" description="Helical" evidence="2">
    <location>
        <begin position="256"/>
        <end position="274"/>
    </location>
</feature>
<keyword evidence="2" id="KW-0472">Membrane</keyword>
<sequence>MSPPMVTVPPSDLAPGTSLTLGGPPHWPIYVHVGSMAVLIWDILNNLRNDFRLVVSYNPGIQGALYFITRFTILGYSIILAVVFTAPVGNCAVLGHVLNCLLITFASSTNLLFYIRVFAVYSTNRIVAALFGVPALASVALSINFYRAFSVVQLGQTNYCVERVRHTHNLLTPVAVFFTIYDLLIYFAITWRVYRMFLECSGKPAERKFKVLVFGNSLPLLARALLLDSQLYCLIILCSRGVVIFTLSVLEPPISVTFITCHLVLVNILSGRMYRKIKLGRDDQADARYVLSTLNFEAPSTENADGNDQQKNQSRQEVLSLDSPSAAPHMVYGLAQQLNAATYVHIGMTTVLLWDILDNLRDDYKLLRSSKIGVPGLVYFVTRCVVVHLDGEMLTTTCNFLAAPIDDCGILAHILNGFLITYIASTTFLFYIRVFAVYNRNLYISLFFGILWLASVALAITFYMVFGAQHVSETSKYCIETVQNQNRFLLPATVIFTANDTLIYLAITRRVYQMFLGSSDAPVKQKFRALVFGKSLPLLARALLLDSQLYCLVIIITKAFLVFTLTFFKPPVSVMFIICHLVLVNILSGRMYRRIKLGFDDQVDVHCGQTNINFRTSYINGLGNQISHPAVQSEELTVSTTDISEQLSEAGQGTEWSAKRVAVLVEIPAGSVVDDVVVNQREKQTRQSE</sequence>
<keyword evidence="2" id="KW-0812">Transmembrane</keyword>
<feature type="compositionally biased region" description="Polar residues" evidence="1">
    <location>
        <begin position="299"/>
        <end position="317"/>
    </location>
</feature>
<feature type="transmembrane region" description="Helical" evidence="2">
    <location>
        <begin position="169"/>
        <end position="189"/>
    </location>
</feature>
<dbReference type="Proteomes" id="UP000284706">
    <property type="component" value="Unassembled WGS sequence"/>
</dbReference>
<accession>A0A409W4K1</accession>
<proteinExistence type="predicted"/>
<evidence type="ECO:0000313" key="5">
    <source>
        <dbReference type="Proteomes" id="UP000284706"/>
    </source>
</evidence>
<feature type="transmembrane region" description="Helical" evidence="2">
    <location>
        <begin position="574"/>
        <end position="592"/>
    </location>
</feature>
<feature type="transmembrane region" description="Helical" evidence="2">
    <location>
        <begin position="64"/>
        <end position="86"/>
    </location>
</feature>
<organism evidence="4 5">
    <name type="scientific">Gymnopilus dilepis</name>
    <dbReference type="NCBI Taxonomy" id="231916"/>
    <lineage>
        <taxon>Eukaryota</taxon>
        <taxon>Fungi</taxon>
        <taxon>Dikarya</taxon>
        <taxon>Basidiomycota</taxon>
        <taxon>Agaricomycotina</taxon>
        <taxon>Agaricomycetes</taxon>
        <taxon>Agaricomycetidae</taxon>
        <taxon>Agaricales</taxon>
        <taxon>Agaricineae</taxon>
        <taxon>Hymenogastraceae</taxon>
        <taxon>Gymnopilus</taxon>
    </lineage>
</organism>
<feature type="transmembrane region" description="Helical" evidence="2">
    <location>
        <begin position="27"/>
        <end position="44"/>
    </location>
</feature>
<keyword evidence="5" id="KW-1185">Reference proteome</keyword>
<dbReference type="Pfam" id="PF20151">
    <property type="entry name" value="DUF6533"/>
    <property type="match status" value="1"/>
</dbReference>
<feature type="transmembrane region" description="Helical" evidence="2">
    <location>
        <begin position="488"/>
        <end position="507"/>
    </location>
</feature>
<evidence type="ECO:0000259" key="3">
    <source>
        <dbReference type="Pfam" id="PF20151"/>
    </source>
</evidence>
<feature type="transmembrane region" description="Helical" evidence="2">
    <location>
        <begin position="126"/>
        <end position="149"/>
    </location>
</feature>
<evidence type="ECO:0000256" key="1">
    <source>
        <dbReference type="SAM" id="MobiDB-lite"/>
    </source>
</evidence>
<feature type="transmembrane region" description="Helical" evidence="2">
    <location>
        <begin position="92"/>
        <end position="114"/>
    </location>
</feature>
<feature type="transmembrane region" description="Helical" evidence="2">
    <location>
        <begin position="549"/>
        <end position="568"/>
    </location>
</feature>
<dbReference type="InterPro" id="IPR045340">
    <property type="entry name" value="DUF6533"/>
</dbReference>
<evidence type="ECO:0000256" key="2">
    <source>
        <dbReference type="SAM" id="Phobius"/>
    </source>
</evidence>
<dbReference type="EMBL" id="NHYE01005407">
    <property type="protein sequence ID" value="PPQ73398.1"/>
    <property type="molecule type" value="Genomic_DNA"/>
</dbReference>
<feature type="domain" description="DUF6533" evidence="3">
    <location>
        <begin position="343"/>
        <end position="386"/>
    </location>
</feature>
<feature type="region of interest" description="Disordered" evidence="1">
    <location>
        <begin position="299"/>
        <end position="318"/>
    </location>
</feature>
<feature type="transmembrane region" description="Helical" evidence="2">
    <location>
        <begin position="409"/>
        <end position="432"/>
    </location>
</feature>
<feature type="transmembrane region" description="Helical" evidence="2">
    <location>
        <begin position="444"/>
        <end position="468"/>
    </location>
</feature>
<dbReference type="AlphaFoldDB" id="A0A409W4K1"/>
<dbReference type="OrthoDB" id="3038990at2759"/>
<evidence type="ECO:0000313" key="4">
    <source>
        <dbReference type="EMBL" id="PPQ73398.1"/>
    </source>
</evidence>
<reference evidence="4 5" key="1">
    <citation type="journal article" date="2018" name="Evol. Lett.">
        <title>Horizontal gene cluster transfer increased hallucinogenic mushroom diversity.</title>
        <authorList>
            <person name="Reynolds H.T."/>
            <person name="Vijayakumar V."/>
            <person name="Gluck-Thaler E."/>
            <person name="Korotkin H.B."/>
            <person name="Matheny P.B."/>
            <person name="Slot J.C."/>
        </authorList>
    </citation>
    <scope>NUCLEOTIDE SEQUENCE [LARGE SCALE GENOMIC DNA]</scope>
    <source>
        <strain evidence="4 5">SRW20</strain>
    </source>
</reference>
<keyword evidence="2" id="KW-1133">Transmembrane helix</keyword>
<name>A0A409W4K1_9AGAR</name>
<feature type="transmembrane region" description="Helical" evidence="2">
    <location>
        <begin position="231"/>
        <end position="250"/>
    </location>
</feature>
<protein>
    <recommendedName>
        <fullName evidence="3">DUF6533 domain-containing protein</fullName>
    </recommendedName>
</protein>
<dbReference type="InParanoid" id="A0A409W4K1"/>